<name>A0ABU7LTC5_9PROT</name>
<evidence type="ECO:0000256" key="4">
    <source>
        <dbReference type="SAM" id="SignalP"/>
    </source>
</evidence>
<dbReference type="CDD" id="cd00317">
    <property type="entry name" value="cyclophilin"/>
    <property type="match status" value="1"/>
</dbReference>
<evidence type="ECO:0000313" key="6">
    <source>
        <dbReference type="EMBL" id="MEE2527162.1"/>
    </source>
</evidence>
<keyword evidence="3 6" id="KW-0413">Isomerase</keyword>
<evidence type="ECO:0000259" key="5">
    <source>
        <dbReference type="PROSITE" id="PS50072"/>
    </source>
</evidence>
<dbReference type="InterPro" id="IPR029000">
    <property type="entry name" value="Cyclophilin-like_dom_sf"/>
</dbReference>
<feature type="domain" description="PPIase cyclophilin-type" evidence="5">
    <location>
        <begin position="85"/>
        <end position="285"/>
    </location>
</feature>
<keyword evidence="2" id="KW-0697">Rotamase</keyword>
<evidence type="ECO:0000256" key="3">
    <source>
        <dbReference type="ARBA" id="ARBA00023235"/>
    </source>
</evidence>
<dbReference type="InterPro" id="IPR002130">
    <property type="entry name" value="Cyclophilin-type_PPIase_dom"/>
</dbReference>
<dbReference type="Proteomes" id="UP001354971">
    <property type="component" value="Unassembled WGS sequence"/>
</dbReference>
<protein>
    <recommendedName>
        <fullName evidence="1">peptidylprolyl isomerase</fullName>
        <ecNumber evidence="1">5.2.1.8</ecNumber>
    </recommendedName>
</protein>
<dbReference type="InterPro" id="IPR044665">
    <property type="entry name" value="E_coli_cyclophilin_A-like"/>
</dbReference>
<evidence type="ECO:0000256" key="1">
    <source>
        <dbReference type="ARBA" id="ARBA00013194"/>
    </source>
</evidence>
<organism evidence="6 7">
    <name type="scientific">Hyphobacterium lacteum</name>
    <dbReference type="NCBI Taxonomy" id="3116575"/>
    <lineage>
        <taxon>Bacteria</taxon>
        <taxon>Pseudomonadati</taxon>
        <taxon>Pseudomonadota</taxon>
        <taxon>Alphaproteobacteria</taxon>
        <taxon>Maricaulales</taxon>
        <taxon>Maricaulaceae</taxon>
        <taxon>Hyphobacterium</taxon>
    </lineage>
</organism>
<dbReference type="Gene3D" id="2.40.100.10">
    <property type="entry name" value="Cyclophilin-like"/>
    <property type="match status" value="1"/>
</dbReference>
<dbReference type="PROSITE" id="PS51257">
    <property type="entry name" value="PROKAR_LIPOPROTEIN"/>
    <property type="match status" value="1"/>
</dbReference>
<dbReference type="Pfam" id="PF00160">
    <property type="entry name" value="Pro_isomerase"/>
    <property type="match status" value="1"/>
</dbReference>
<keyword evidence="7" id="KW-1185">Reference proteome</keyword>
<feature type="chain" id="PRO_5045922721" description="peptidylprolyl isomerase" evidence="4">
    <location>
        <begin position="21"/>
        <end position="330"/>
    </location>
</feature>
<dbReference type="RefSeq" id="WP_330199825.1">
    <property type="nucleotide sequence ID" value="NZ_JAZDRP010000009.1"/>
</dbReference>
<dbReference type="EC" id="5.2.1.8" evidence="1"/>
<sequence>MKRFWMSGVFGLALAAAACADNSADEAAVTGDATETSETSGSVGEVEMANLVQEPAAEPVEEVEPFEFPEDAWREVPQDRLLYIETDHGMIIVEMAPEFAPLHVERMTTLANERFYDLLVWHRVIDDFVAQGGGSRSNPSHSTTMDRVPGEFTVRRSPAEIVIYETQDRVINPRSNPSIARAGFWNGFPAGTQAAALAGITADGRVESWLLHCEGAAAMARTSDPNSAGSQFYITRGNAEHLNAQYTVWGRVRSGQDAVNAIAVGTAGQDAGFTPDTIRSMRVGSDESFDGQVNVEVVDTNSDAFAMWLGPYTDEGLDICDIDVPVRITE</sequence>
<evidence type="ECO:0000313" key="7">
    <source>
        <dbReference type="Proteomes" id="UP001354971"/>
    </source>
</evidence>
<feature type="signal peptide" evidence="4">
    <location>
        <begin position="1"/>
        <end position="20"/>
    </location>
</feature>
<dbReference type="GO" id="GO:0003755">
    <property type="term" value="F:peptidyl-prolyl cis-trans isomerase activity"/>
    <property type="evidence" value="ECO:0007669"/>
    <property type="project" value="UniProtKB-EC"/>
</dbReference>
<gene>
    <name evidence="6" type="ORF">V0U79_12360</name>
</gene>
<keyword evidence="4" id="KW-0732">Signal</keyword>
<evidence type="ECO:0000256" key="2">
    <source>
        <dbReference type="ARBA" id="ARBA00023110"/>
    </source>
</evidence>
<dbReference type="EMBL" id="JAZDRP010000009">
    <property type="protein sequence ID" value="MEE2527162.1"/>
    <property type="molecule type" value="Genomic_DNA"/>
</dbReference>
<accession>A0ABU7LTC5</accession>
<dbReference type="PANTHER" id="PTHR43246">
    <property type="entry name" value="PEPTIDYL-PROLYL CIS-TRANS ISOMERASE CYP38, CHLOROPLASTIC"/>
    <property type="match status" value="1"/>
</dbReference>
<proteinExistence type="predicted"/>
<dbReference type="PROSITE" id="PS50072">
    <property type="entry name" value="CSA_PPIASE_2"/>
    <property type="match status" value="1"/>
</dbReference>
<comment type="caution">
    <text evidence="6">The sequence shown here is derived from an EMBL/GenBank/DDBJ whole genome shotgun (WGS) entry which is preliminary data.</text>
</comment>
<reference evidence="6 7" key="1">
    <citation type="submission" date="2024-01" db="EMBL/GenBank/DDBJ databases">
        <title>Hyphobacterium bacterium isolated from marine sediment.</title>
        <authorList>
            <person name="Zhao S."/>
        </authorList>
    </citation>
    <scope>NUCLEOTIDE SEQUENCE [LARGE SCALE GENOMIC DNA]</scope>
    <source>
        <strain evidence="7">HN65</strain>
    </source>
</reference>
<dbReference type="SUPFAM" id="SSF50891">
    <property type="entry name" value="Cyclophilin-like"/>
    <property type="match status" value="1"/>
</dbReference>